<comment type="caution">
    <text evidence="9">The sequence shown here is derived from an EMBL/GenBank/DDBJ whole genome shotgun (WGS) entry which is preliminary data.</text>
</comment>
<dbReference type="InterPro" id="IPR045249">
    <property type="entry name" value="HARBI1-like"/>
</dbReference>
<dbReference type="GO" id="GO:0046872">
    <property type="term" value="F:metal ion binding"/>
    <property type="evidence" value="ECO:0007669"/>
    <property type="project" value="UniProtKB-KW"/>
</dbReference>
<name>A0A2N5SQV9_9BASI</name>
<accession>A0A2N5SQV9</accession>
<dbReference type="EMBL" id="PGCI01000793">
    <property type="protein sequence ID" value="PLW15596.1"/>
    <property type="molecule type" value="Genomic_DNA"/>
</dbReference>
<evidence type="ECO:0000256" key="7">
    <source>
        <dbReference type="ARBA" id="ARBA00023242"/>
    </source>
</evidence>
<evidence type="ECO:0000256" key="1">
    <source>
        <dbReference type="ARBA" id="ARBA00001968"/>
    </source>
</evidence>
<keyword evidence="4" id="KW-0540">Nuclease</keyword>
<comment type="cofactor">
    <cofactor evidence="1">
        <name>a divalent metal cation</name>
        <dbReference type="ChEBI" id="CHEBI:60240"/>
    </cofactor>
</comment>
<gene>
    <name evidence="9" type="ORF">PCASD_21775</name>
</gene>
<sequence length="283" mass="32325">MWYDLCFSKLANISELLELVIKNQYLEHRSKVTVQQEFDIAEIFQLPSYIFKQTLRTSKDRFLYVLRQIEYHDIFAPRGVRPQLPVAHQLALTLERLGSSGNTASVCQFLRNLNVATGTVVKVTRRVLEALVLLGPLFLKWPDASQRAEILAVMKNEGFEGCVGFVDGTTFPIFQRPGKDGEVFFNRKKRYSLNAQVICDCNKYITAFIAGWPGLCADSFVFKKMKLHTHPAEFFEKGQYLLADSAYKLSQTVVPAYKAPAAYQQANAKFNFHLAKSRVRNEH</sequence>
<dbReference type="AlphaFoldDB" id="A0A2N5SQV9"/>
<evidence type="ECO:0000256" key="2">
    <source>
        <dbReference type="ARBA" id="ARBA00004123"/>
    </source>
</evidence>
<evidence type="ECO:0000259" key="8">
    <source>
        <dbReference type="Pfam" id="PF13359"/>
    </source>
</evidence>
<comment type="subcellular location">
    <subcellularLocation>
        <location evidence="2">Nucleus</location>
    </subcellularLocation>
</comment>
<evidence type="ECO:0000256" key="4">
    <source>
        <dbReference type="ARBA" id="ARBA00022722"/>
    </source>
</evidence>
<dbReference type="InterPro" id="IPR027806">
    <property type="entry name" value="HARBI1_dom"/>
</dbReference>
<evidence type="ECO:0000256" key="3">
    <source>
        <dbReference type="ARBA" id="ARBA00006958"/>
    </source>
</evidence>
<proteinExistence type="inferred from homology"/>
<dbReference type="PANTHER" id="PTHR22930:SF85">
    <property type="entry name" value="GH03217P-RELATED"/>
    <property type="match status" value="1"/>
</dbReference>
<evidence type="ECO:0000256" key="6">
    <source>
        <dbReference type="ARBA" id="ARBA00022801"/>
    </source>
</evidence>
<comment type="similarity">
    <text evidence="3">Belongs to the HARBI1 family.</text>
</comment>
<keyword evidence="5" id="KW-0479">Metal-binding</keyword>
<dbReference type="GO" id="GO:0016787">
    <property type="term" value="F:hydrolase activity"/>
    <property type="evidence" value="ECO:0007669"/>
    <property type="project" value="UniProtKB-KW"/>
</dbReference>
<evidence type="ECO:0000313" key="10">
    <source>
        <dbReference type="Proteomes" id="UP000235392"/>
    </source>
</evidence>
<dbReference type="Proteomes" id="UP000235392">
    <property type="component" value="Unassembled WGS sequence"/>
</dbReference>
<dbReference type="PANTHER" id="PTHR22930">
    <property type="match status" value="1"/>
</dbReference>
<protein>
    <recommendedName>
        <fullName evidence="8">DDE Tnp4 domain-containing protein</fullName>
    </recommendedName>
</protein>
<evidence type="ECO:0000256" key="5">
    <source>
        <dbReference type="ARBA" id="ARBA00022723"/>
    </source>
</evidence>
<evidence type="ECO:0000313" key="9">
    <source>
        <dbReference type="EMBL" id="PLW15596.1"/>
    </source>
</evidence>
<reference evidence="9 10" key="1">
    <citation type="submission" date="2017-11" db="EMBL/GenBank/DDBJ databases">
        <title>De novo assembly and phasing of dikaryotic genomes from two isolates of Puccinia coronata f. sp. avenae, the causal agent of oat crown rust.</title>
        <authorList>
            <person name="Miller M.E."/>
            <person name="Zhang Y."/>
            <person name="Omidvar V."/>
            <person name="Sperschneider J."/>
            <person name="Schwessinger B."/>
            <person name="Raley C."/>
            <person name="Palmer J.M."/>
            <person name="Garnica D."/>
            <person name="Upadhyaya N."/>
            <person name="Rathjen J."/>
            <person name="Taylor J.M."/>
            <person name="Park R.F."/>
            <person name="Dodds P.N."/>
            <person name="Hirsch C.D."/>
            <person name="Kianian S.F."/>
            <person name="Figueroa M."/>
        </authorList>
    </citation>
    <scope>NUCLEOTIDE SEQUENCE [LARGE SCALE GENOMIC DNA]</scope>
    <source>
        <strain evidence="9">12SD80</strain>
    </source>
</reference>
<organism evidence="9 10">
    <name type="scientific">Puccinia coronata f. sp. avenae</name>
    <dbReference type="NCBI Taxonomy" id="200324"/>
    <lineage>
        <taxon>Eukaryota</taxon>
        <taxon>Fungi</taxon>
        <taxon>Dikarya</taxon>
        <taxon>Basidiomycota</taxon>
        <taxon>Pucciniomycotina</taxon>
        <taxon>Pucciniomycetes</taxon>
        <taxon>Pucciniales</taxon>
        <taxon>Pucciniaceae</taxon>
        <taxon>Puccinia</taxon>
    </lineage>
</organism>
<dbReference type="GO" id="GO:0004518">
    <property type="term" value="F:nuclease activity"/>
    <property type="evidence" value="ECO:0007669"/>
    <property type="project" value="UniProtKB-KW"/>
</dbReference>
<feature type="domain" description="DDE Tnp4" evidence="8">
    <location>
        <begin position="166"/>
        <end position="282"/>
    </location>
</feature>
<dbReference type="Pfam" id="PF13359">
    <property type="entry name" value="DDE_Tnp_4"/>
    <property type="match status" value="1"/>
</dbReference>
<keyword evidence="7" id="KW-0539">Nucleus</keyword>
<keyword evidence="6" id="KW-0378">Hydrolase</keyword>
<dbReference type="GO" id="GO:0005634">
    <property type="term" value="C:nucleus"/>
    <property type="evidence" value="ECO:0007669"/>
    <property type="project" value="UniProtKB-SubCell"/>
</dbReference>